<sequence>MTREAAIVSTARTPIGKAHRGAFNATMPDRLAAHVVDAALDRAGVDPERIEDFYYGTGNQYGPQFYNIARMSVFSSRLPQSVPGVSLDRKCASGLTTVALAARSIMAGDADVLLAGGGESVSLTMVPGIVGEGWRSPNVLEHEPDAYMAMIETAEIVAERYGVTREAQDRFAAESQQRAAAATEAGRLAEEIVPLTTEKVLRAKDGSEAGRETVTLTADEGIRPETTYEALAGLKPVFKNGAKVQEGSNITAGNASQLSDGAAAQVLMDRATAQAEGREVLGIFRGFQAAGCAPDEMGIGPVFAIPKLLDRAGLSVADIGLWEINEAFASQALYCRDRLGIDPEKLNVNGGAIAIGHPFGMTGSRLVGSILLEARRRGERFAVVSMCVAGGMGAAGLFEIPS</sequence>
<dbReference type="Gene3D" id="3.40.47.10">
    <property type="match status" value="1"/>
</dbReference>
<evidence type="ECO:0000259" key="15">
    <source>
        <dbReference type="Pfam" id="PF02803"/>
    </source>
</evidence>
<dbReference type="GO" id="GO:0005737">
    <property type="term" value="C:cytoplasm"/>
    <property type="evidence" value="ECO:0007669"/>
    <property type="project" value="UniProtKB-ARBA"/>
</dbReference>
<dbReference type="GO" id="GO:0042619">
    <property type="term" value="P:poly-hydroxybutyrate biosynthetic process"/>
    <property type="evidence" value="ECO:0007669"/>
    <property type="project" value="UniProtKB-KW"/>
</dbReference>
<evidence type="ECO:0000313" key="17">
    <source>
        <dbReference type="Proteomes" id="UP000275232"/>
    </source>
</evidence>
<dbReference type="PROSITE" id="PS00737">
    <property type="entry name" value="THIOLASE_2"/>
    <property type="match status" value="1"/>
</dbReference>
<keyword evidence="3 13" id="KW-0808">Transferase</keyword>
<dbReference type="InterPro" id="IPR020613">
    <property type="entry name" value="Thiolase_CS"/>
</dbReference>
<keyword evidence="5" id="KW-0276">Fatty acid metabolism</keyword>
<gene>
    <name evidence="16" type="ORF">EG799_03385</name>
</gene>
<comment type="caution">
    <text evidence="16">The sequence shown here is derived from an EMBL/GenBank/DDBJ whole genome shotgun (WGS) entry which is preliminary data.</text>
</comment>
<dbReference type="InterPro" id="IPR050215">
    <property type="entry name" value="Thiolase-like_sf_Thiolase"/>
</dbReference>
<dbReference type="GO" id="GO:0006635">
    <property type="term" value="P:fatty acid beta-oxidation"/>
    <property type="evidence" value="ECO:0007669"/>
    <property type="project" value="TreeGrafter"/>
</dbReference>
<dbReference type="SUPFAM" id="SSF53901">
    <property type="entry name" value="Thiolase-like"/>
    <property type="match status" value="2"/>
</dbReference>
<organism evidence="16 17">
    <name type="scientific">Aurantiacibacter spongiae</name>
    <dbReference type="NCBI Taxonomy" id="2488860"/>
    <lineage>
        <taxon>Bacteria</taxon>
        <taxon>Pseudomonadati</taxon>
        <taxon>Pseudomonadota</taxon>
        <taxon>Alphaproteobacteria</taxon>
        <taxon>Sphingomonadales</taxon>
        <taxon>Erythrobacteraceae</taxon>
        <taxon>Aurantiacibacter</taxon>
    </lineage>
</organism>
<evidence type="ECO:0000259" key="14">
    <source>
        <dbReference type="Pfam" id="PF00108"/>
    </source>
</evidence>
<dbReference type="PIRSF" id="PIRSF000429">
    <property type="entry name" value="Ac-CoA_Ac_transf"/>
    <property type="match status" value="1"/>
</dbReference>
<dbReference type="EMBL" id="RPFZ01000001">
    <property type="protein sequence ID" value="RPF70769.1"/>
    <property type="molecule type" value="Genomic_DNA"/>
</dbReference>
<keyword evidence="8" id="KW-0576">Peroxisome</keyword>
<dbReference type="InterPro" id="IPR020616">
    <property type="entry name" value="Thiolase_N"/>
</dbReference>
<evidence type="ECO:0000256" key="3">
    <source>
        <dbReference type="ARBA" id="ARBA00022679"/>
    </source>
</evidence>
<dbReference type="InterPro" id="IPR020610">
    <property type="entry name" value="Thiolase_AS"/>
</dbReference>
<evidence type="ECO:0000256" key="10">
    <source>
        <dbReference type="ARBA" id="ARBA00024073"/>
    </source>
</evidence>
<keyword evidence="4" id="KW-0583">PHB biosynthesis</keyword>
<dbReference type="Pfam" id="PF02803">
    <property type="entry name" value="Thiolase_C"/>
    <property type="match status" value="1"/>
</dbReference>
<evidence type="ECO:0000256" key="4">
    <source>
        <dbReference type="ARBA" id="ARBA00022752"/>
    </source>
</evidence>
<comment type="similarity">
    <text evidence="2 13">Belongs to the thiolase-like superfamily. Thiolase family.</text>
</comment>
<evidence type="ECO:0000256" key="1">
    <source>
        <dbReference type="ARBA" id="ARBA00004275"/>
    </source>
</evidence>
<dbReference type="PANTHER" id="PTHR43853:SF8">
    <property type="entry name" value="3-KETOACYL-COA THIOLASE, PEROXISOMAL"/>
    <property type="match status" value="1"/>
</dbReference>
<dbReference type="InterPro" id="IPR016039">
    <property type="entry name" value="Thiolase-like"/>
</dbReference>
<protein>
    <recommendedName>
        <fullName evidence="10">acetyl-CoA C-acyltransferase</fullName>
        <ecNumber evidence="10">2.3.1.16</ecNumber>
    </recommendedName>
</protein>
<evidence type="ECO:0000256" key="5">
    <source>
        <dbReference type="ARBA" id="ARBA00022832"/>
    </source>
</evidence>
<keyword evidence="7" id="KW-0443">Lipid metabolism</keyword>
<dbReference type="InterPro" id="IPR002155">
    <property type="entry name" value="Thiolase"/>
</dbReference>
<dbReference type="GO" id="GO:0010124">
    <property type="term" value="P:phenylacetate catabolic process"/>
    <property type="evidence" value="ECO:0007669"/>
    <property type="project" value="TreeGrafter"/>
</dbReference>
<proteinExistence type="inferred from homology"/>
<evidence type="ECO:0000256" key="13">
    <source>
        <dbReference type="RuleBase" id="RU003557"/>
    </source>
</evidence>
<evidence type="ECO:0000256" key="6">
    <source>
        <dbReference type="ARBA" id="ARBA00022946"/>
    </source>
</evidence>
<feature type="domain" description="Thiolase C-terminal" evidence="15">
    <location>
        <begin position="280"/>
        <end position="399"/>
    </location>
</feature>
<accession>A0A3N5CVU9</accession>
<dbReference type="Proteomes" id="UP000275232">
    <property type="component" value="Unassembled WGS sequence"/>
</dbReference>
<evidence type="ECO:0000313" key="16">
    <source>
        <dbReference type="EMBL" id="RPF70769.1"/>
    </source>
</evidence>
<keyword evidence="17" id="KW-1185">Reference proteome</keyword>
<dbReference type="NCBIfam" id="TIGR01930">
    <property type="entry name" value="AcCoA-C-Actrans"/>
    <property type="match status" value="1"/>
</dbReference>
<evidence type="ECO:0000256" key="7">
    <source>
        <dbReference type="ARBA" id="ARBA00023098"/>
    </source>
</evidence>
<dbReference type="PROSITE" id="PS00099">
    <property type="entry name" value="THIOLASE_3"/>
    <property type="match status" value="1"/>
</dbReference>
<dbReference type="PANTHER" id="PTHR43853">
    <property type="entry name" value="3-KETOACYL-COA THIOLASE, PEROXISOMAL"/>
    <property type="match status" value="1"/>
</dbReference>
<feature type="active site" description="Proton acceptor" evidence="12">
    <location>
        <position position="357"/>
    </location>
</feature>
<dbReference type="OrthoDB" id="9764638at2"/>
<reference evidence="16 17" key="1">
    <citation type="submission" date="2018-11" db="EMBL/GenBank/DDBJ databases">
        <title>Erythrobacter spongiae sp. nov., isolated from a marine sponge.</title>
        <authorList>
            <person name="Zhuang L."/>
            <person name="Luo L."/>
        </authorList>
    </citation>
    <scope>NUCLEOTIDE SEQUENCE [LARGE SCALE GENOMIC DNA]</scope>
    <source>
        <strain evidence="16 17">HN-E23</strain>
    </source>
</reference>
<feature type="active site" description="Acyl-thioester intermediate" evidence="12">
    <location>
        <position position="91"/>
    </location>
</feature>
<dbReference type="GO" id="GO:0003988">
    <property type="term" value="F:acetyl-CoA C-acyltransferase activity"/>
    <property type="evidence" value="ECO:0007669"/>
    <property type="project" value="UniProtKB-EC"/>
</dbReference>
<name>A0A3N5CVU9_9SPHN</name>
<dbReference type="FunFam" id="3.40.47.10:FF:000010">
    <property type="entry name" value="Acetyl-CoA acetyltransferase (Thiolase)"/>
    <property type="match status" value="1"/>
</dbReference>
<evidence type="ECO:0000256" key="8">
    <source>
        <dbReference type="ARBA" id="ARBA00023140"/>
    </source>
</evidence>
<feature type="active site" description="Proton acceptor" evidence="12">
    <location>
        <position position="387"/>
    </location>
</feature>
<keyword evidence="6" id="KW-0809">Transit peptide</keyword>
<dbReference type="RefSeq" id="WP_123878560.1">
    <property type="nucleotide sequence ID" value="NZ_RPFZ01000001.1"/>
</dbReference>
<keyword evidence="9 13" id="KW-0012">Acyltransferase</keyword>
<feature type="domain" description="Thiolase N-terminal" evidence="14">
    <location>
        <begin position="6"/>
        <end position="270"/>
    </location>
</feature>
<comment type="pathway">
    <text evidence="11">Metabolic intermediate biosynthesis; (R)-mevalonate biosynthesis; (R)-mevalonate from acetyl-CoA: step 1/3.</text>
</comment>
<dbReference type="EC" id="2.3.1.16" evidence="10"/>
<evidence type="ECO:0000256" key="2">
    <source>
        <dbReference type="ARBA" id="ARBA00010982"/>
    </source>
</evidence>
<comment type="subcellular location">
    <subcellularLocation>
        <location evidence="1">Peroxisome</location>
    </subcellularLocation>
</comment>
<dbReference type="Pfam" id="PF00108">
    <property type="entry name" value="Thiolase_N"/>
    <property type="match status" value="1"/>
</dbReference>
<dbReference type="AlphaFoldDB" id="A0A3N5CVU9"/>
<evidence type="ECO:0000256" key="12">
    <source>
        <dbReference type="PIRSR" id="PIRSR000429-1"/>
    </source>
</evidence>
<evidence type="ECO:0000256" key="11">
    <source>
        <dbReference type="ARBA" id="ARBA00037924"/>
    </source>
</evidence>
<dbReference type="CDD" id="cd00751">
    <property type="entry name" value="thiolase"/>
    <property type="match status" value="1"/>
</dbReference>
<dbReference type="InterPro" id="IPR020617">
    <property type="entry name" value="Thiolase_C"/>
</dbReference>
<evidence type="ECO:0000256" key="9">
    <source>
        <dbReference type="ARBA" id="ARBA00023315"/>
    </source>
</evidence>